<dbReference type="AlphaFoldDB" id="A0A8T0RWB6"/>
<reference evidence="2" key="1">
    <citation type="submission" date="2020-05" db="EMBL/GenBank/DDBJ databases">
        <title>WGS assembly of Panicum virgatum.</title>
        <authorList>
            <person name="Lovell J.T."/>
            <person name="Jenkins J."/>
            <person name="Shu S."/>
            <person name="Juenger T.E."/>
            <person name="Schmutz J."/>
        </authorList>
    </citation>
    <scope>NUCLEOTIDE SEQUENCE</scope>
    <source>
        <strain evidence="2">AP13</strain>
    </source>
</reference>
<sequence>MFSSAIANLSRAADVLRVACPAPTPPWRCAMFFAPAPSLFSSTADVLRVAWRALPQLRLLQMPPDRSKRLAREARSGRREVNLHPRITTPVERKRIGEREEEFLDPSRQGNGLGNFFYFCGPCSSR</sequence>
<protein>
    <submittedName>
        <fullName evidence="2">Uncharacterized protein</fullName>
    </submittedName>
</protein>
<comment type="caution">
    <text evidence="2">The sequence shown here is derived from an EMBL/GenBank/DDBJ whole genome shotgun (WGS) entry which is preliminary data.</text>
</comment>
<gene>
    <name evidence="2" type="ORF">PVAP13_5NG318942</name>
</gene>
<name>A0A8T0RWB6_PANVG</name>
<organism evidence="2 3">
    <name type="scientific">Panicum virgatum</name>
    <name type="common">Blackwell switchgrass</name>
    <dbReference type="NCBI Taxonomy" id="38727"/>
    <lineage>
        <taxon>Eukaryota</taxon>
        <taxon>Viridiplantae</taxon>
        <taxon>Streptophyta</taxon>
        <taxon>Embryophyta</taxon>
        <taxon>Tracheophyta</taxon>
        <taxon>Spermatophyta</taxon>
        <taxon>Magnoliopsida</taxon>
        <taxon>Liliopsida</taxon>
        <taxon>Poales</taxon>
        <taxon>Poaceae</taxon>
        <taxon>PACMAD clade</taxon>
        <taxon>Panicoideae</taxon>
        <taxon>Panicodae</taxon>
        <taxon>Paniceae</taxon>
        <taxon>Panicinae</taxon>
        <taxon>Panicum</taxon>
        <taxon>Panicum sect. Hiantes</taxon>
    </lineage>
</organism>
<feature type="region of interest" description="Disordered" evidence="1">
    <location>
        <begin position="66"/>
        <end position="88"/>
    </location>
</feature>
<dbReference type="EMBL" id="CM029046">
    <property type="protein sequence ID" value="KAG2589814.1"/>
    <property type="molecule type" value="Genomic_DNA"/>
</dbReference>
<accession>A0A8T0RWB6</accession>
<evidence type="ECO:0000256" key="1">
    <source>
        <dbReference type="SAM" id="MobiDB-lite"/>
    </source>
</evidence>
<dbReference type="Proteomes" id="UP000823388">
    <property type="component" value="Chromosome 5N"/>
</dbReference>
<evidence type="ECO:0000313" key="2">
    <source>
        <dbReference type="EMBL" id="KAG2589814.1"/>
    </source>
</evidence>
<keyword evidence="3" id="KW-1185">Reference proteome</keyword>
<evidence type="ECO:0000313" key="3">
    <source>
        <dbReference type="Proteomes" id="UP000823388"/>
    </source>
</evidence>
<proteinExistence type="predicted"/>
<feature type="compositionally biased region" description="Basic and acidic residues" evidence="1">
    <location>
        <begin position="66"/>
        <end position="83"/>
    </location>
</feature>